<dbReference type="Pfam" id="PF01485">
    <property type="entry name" value="IBR"/>
    <property type="match status" value="1"/>
</dbReference>
<evidence type="ECO:0000256" key="8">
    <source>
        <dbReference type="ARBA" id="ARBA00022833"/>
    </source>
</evidence>
<dbReference type="InterPro" id="IPR013083">
    <property type="entry name" value="Znf_RING/FYVE/PHD"/>
</dbReference>
<protein>
    <recommendedName>
        <fullName evidence="2">RBR-type E3 ubiquitin transferase</fullName>
        <ecNumber evidence="2">2.3.2.31</ecNumber>
    </recommendedName>
</protein>
<accession>A0A060TC79</accession>
<dbReference type="EMBL" id="HG937694">
    <property type="protein sequence ID" value="CDP38409.1"/>
    <property type="molecule type" value="Genomic_DNA"/>
</dbReference>
<dbReference type="FunFam" id="1.20.120.1750:FF:000007">
    <property type="entry name" value="RBR-type E3 ubiquitin transferase"/>
    <property type="match status" value="1"/>
</dbReference>
<evidence type="ECO:0000256" key="10">
    <source>
        <dbReference type="SAM" id="Coils"/>
    </source>
</evidence>
<dbReference type="Pfam" id="PF22191">
    <property type="entry name" value="IBR_1"/>
    <property type="match status" value="1"/>
</dbReference>
<evidence type="ECO:0000256" key="9">
    <source>
        <dbReference type="PROSITE-ProRule" id="PRU00175"/>
    </source>
</evidence>
<dbReference type="PROSITE" id="PS50089">
    <property type="entry name" value="ZF_RING_2"/>
    <property type="match status" value="1"/>
</dbReference>
<dbReference type="PROSITE" id="PS00518">
    <property type="entry name" value="ZF_RING_1"/>
    <property type="match status" value="1"/>
</dbReference>
<feature type="domain" description="RING-type" evidence="13">
    <location>
        <begin position="146"/>
        <end position="364"/>
    </location>
</feature>
<keyword evidence="8" id="KW-0862">Zinc</keyword>
<keyword evidence="4" id="KW-0479">Metal-binding</keyword>
<dbReference type="EC" id="2.3.2.31" evidence="2"/>
<dbReference type="PANTHER" id="PTHR11685">
    <property type="entry name" value="RBR FAMILY RING FINGER AND IBR DOMAIN-CONTAINING"/>
    <property type="match status" value="1"/>
</dbReference>
<dbReference type="Pfam" id="PF19422">
    <property type="entry name" value="Ariadne"/>
    <property type="match status" value="1"/>
</dbReference>
<evidence type="ECO:0000256" key="3">
    <source>
        <dbReference type="ARBA" id="ARBA00022679"/>
    </source>
</evidence>
<dbReference type="Gene3D" id="3.30.40.10">
    <property type="entry name" value="Zinc/RING finger domain, C3HC4 (zinc finger)"/>
    <property type="match status" value="1"/>
</dbReference>
<dbReference type="InterPro" id="IPR001841">
    <property type="entry name" value="Znf_RING"/>
</dbReference>
<keyword evidence="6 9" id="KW-0863">Zinc-finger</keyword>
<evidence type="ECO:0000256" key="2">
    <source>
        <dbReference type="ARBA" id="ARBA00012251"/>
    </source>
</evidence>
<dbReference type="InterPro" id="IPR044066">
    <property type="entry name" value="TRIAD_supradom"/>
</dbReference>
<name>A0A060TC79_BLAAD</name>
<evidence type="ECO:0000256" key="11">
    <source>
        <dbReference type="SAM" id="MobiDB-lite"/>
    </source>
</evidence>
<evidence type="ECO:0000259" key="13">
    <source>
        <dbReference type="PROSITE" id="PS51873"/>
    </source>
</evidence>
<dbReference type="InterPro" id="IPR031127">
    <property type="entry name" value="E3_UB_ligase_RBR"/>
</dbReference>
<evidence type="ECO:0000256" key="5">
    <source>
        <dbReference type="ARBA" id="ARBA00022737"/>
    </source>
</evidence>
<dbReference type="SMART" id="SM00647">
    <property type="entry name" value="IBR"/>
    <property type="match status" value="2"/>
</dbReference>
<keyword evidence="5" id="KW-0677">Repeat</keyword>
<proteinExistence type="predicted"/>
<dbReference type="InterPro" id="IPR045840">
    <property type="entry name" value="Ariadne"/>
</dbReference>
<organism evidence="14">
    <name type="scientific">Blastobotrys adeninivorans</name>
    <name type="common">Yeast</name>
    <name type="synonym">Arxula adeninivorans</name>
    <dbReference type="NCBI Taxonomy" id="409370"/>
    <lineage>
        <taxon>Eukaryota</taxon>
        <taxon>Fungi</taxon>
        <taxon>Dikarya</taxon>
        <taxon>Ascomycota</taxon>
        <taxon>Saccharomycotina</taxon>
        <taxon>Dipodascomycetes</taxon>
        <taxon>Dipodascales</taxon>
        <taxon>Trichomonascaceae</taxon>
        <taxon>Blastobotrys</taxon>
    </lineage>
</organism>
<evidence type="ECO:0000256" key="4">
    <source>
        <dbReference type="ARBA" id="ARBA00022723"/>
    </source>
</evidence>
<feature type="domain" description="RING-type" evidence="12">
    <location>
        <begin position="150"/>
        <end position="201"/>
    </location>
</feature>
<evidence type="ECO:0000256" key="1">
    <source>
        <dbReference type="ARBA" id="ARBA00001798"/>
    </source>
</evidence>
<dbReference type="SUPFAM" id="SSF57850">
    <property type="entry name" value="RING/U-box"/>
    <property type="match status" value="3"/>
</dbReference>
<evidence type="ECO:0000256" key="6">
    <source>
        <dbReference type="ARBA" id="ARBA00022771"/>
    </source>
</evidence>
<dbReference type="Pfam" id="PF21235">
    <property type="entry name" value="UBA_ARI1"/>
    <property type="match status" value="1"/>
</dbReference>
<dbReference type="InterPro" id="IPR017907">
    <property type="entry name" value="Znf_RING_CS"/>
</dbReference>
<reference evidence="14" key="1">
    <citation type="submission" date="2014-02" db="EMBL/GenBank/DDBJ databases">
        <authorList>
            <person name="Genoscope - CEA"/>
        </authorList>
    </citation>
    <scope>NUCLEOTIDE SEQUENCE</scope>
    <source>
        <strain evidence="14">LS3</strain>
    </source>
</reference>
<dbReference type="InterPro" id="IPR047556">
    <property type="entry name" value="Rcat_RBR_TRIAD1"/>
</dbReference>
<dbReference type="PhylomeDB" id="A0A060TC79"/>
<evidence type="ECO:0000259" key="12">
    <source>
        <dbReference type="PROSITE" id="PS50089"/>
    </source>
</evidence>
<dbReference type="GO" id="GO:0016567">
    <property type="term" value="P:protein ubiquitination"/>
    <property type="evidence" value="ECO:0007669"/>
    <property type="project" value="InterPro"/>
</dbReference>
<reference evidence="14" key="2">
    <citation type="submission" date="2014-06" db="EMBL/GenBank/DDBJ databases">
        <title>The complete genome of Blastobotrys (Arxula) adeninivorans LS3 - a yeast of biotechnological interest.</title>
        <authorList>
            <person name="Kunze G."/>
            <person name="Gaillardin C."/>
            <person name="Czernicka M."/>
            <person name="Durrens P."/>
            <person name="Martin T."/>
            <person name="Boer E."/>
            <person name="Gabaldon T."/>
            <person name="Cruz J."/>
            <person name="Talla E."/>
            <person name="Marck C."/>
            <person name="Goffeau A."/>
            <person name="Barbe V."/>
            <person name="Baret P."/>
            <person name="Baronian K."/>
            <person name="Beier S."/>
            <person name="Bleykasten C."/>
            <person name="Bode R."/>
            <person name="Casaregola S."/>
            <person name="Despons L."/>
            <person name="Fairhead C."/>
            <person name="Giersberg M."/>
            <person name="Gierski P."/>
            <person name="Hahnel U."/>
            <person name="Hartmann A."/>
            <person name="Jankowska D."/>
            <person name="Jubin C."/>
            <person name="Jung P."/>
            <person name="Lafontaine I."/>
            <person name="Leh-Louis V."/>
            <person name="Lemaire M."/>
            <person name="Marcet-Houben M."/>
            <person name="Mascher M."/>
            <person name="Morel G."/>
            <person name="Richard G.-F."/>
            <person name="Riechen J."/>
            <person name="Sacerdot C."/>
            <person name="Sarkar A."/>
            <person name="Savel G."/>
            <person name="Schacherer J."/>
            <person name="Sherman D."/>
            <person name="Straub M.-L."/>
            <person name="Stein N."/>
            <person name="Thierry A."/>
            <person name="Trautwein-Schult A."/>
            <person name="Westhof E."/>
            <person name="Worch S."/>
            <person name="Dujon B."/>
            <person name="Souciet J.-L."/>
            <person name="Wincker P."/>
            <person name="Scholz U."/>
            <person name="Neuveglise N."/>
        </authorList>
    </citation>
    <scope>NUCLEOTIDE SEQUENCE</scope>
    <source>
        <strain evidence="14">LS3</strain>
    </source>
</reference>
<dbReference type="AlphaFoldDB" id="A0A060TC79"/>
<dbReference type="Gene3D" id="1.20.120.1750">
    <property type="match status" value="1"/>
</dbReference>
<gene>
    <name evidence="14" type="ORF">GNLVRS02_ARAD1D34034g</name>
</gene>
<keyword evidence="10" id="KW-0175">Coiled coil</keyword>
<dbReference type="SMART" id="SM00184">
    <property type="entry name" value="RING"/>
    <property type="match status" value="1"/>
</dbReference>
<comment type="catalytic activity">
    <reaction evidence="1">
        <text>[E2 ubiquitin-conjugating enzyme]-S-ubiquitinyl-L-cysteine + [acceptor protein]-L-lysine = [E2 ubiquitin-conjugating enzyme]-L-cysteine + [acceptor protein]-N(6)-ubiquitinyl-L-lysine.</text>
        <dbReference type="EC" id="2.3.2.31"/>
    </reaction>
</comment>
<keyword evidence="7" id="KW-0833">Ubl conjugation pathway</keyword>
<keyword evidence="3" id="KW-0808">Transferase</keyword>
<dbReference type="GO" id="GO:0008270">
    <property type="term" value="F:zinc ion binding"/>
    <property type="evidence" value="ECO:0007669"/>
    <property type="project" value="UniProtKB-KW"/>
</dbReference>
<dbReference type="GO" id="GO:0061630">
    <property type="term" value="F:ubiquitin protein ligase activity"/>
    <property type="evidence" value="ECO:0007669"/>
    <property type="project" value="UniProtKB-EC"/>
</dbReference>
<feature type="region of interest" description="Disordered" evidence="11">
    <location>
        <begin position="1"/>
        <end position="45"/>
    </location>
</feature>
<dbReference type="PROSITE" id="PS51873">
    <property type="entry name" value="TRIAD"/>
    <property type="match status" value="1"/>
</dbReference>
<evidence type="ECO:0000256" key="7">
    <source>
        <dbReference type="ARBA" id="ARBA00022786"/>
    </source>
</evidence>
<dbReference type="InterPro" id="IPR002867">
    <property type="entry name" value="IBR_dom"/>
</dbReference>
<dbReference type="CDD" id="cd20360">
    <property type="entry name" value="Rcat_RBR_TRIAD1"/>
    <property type="match status" value="1"/>
</dbReference>
<dbReference type="InterPro" id="IPR048962">
    <property type="entry name" value="ARIH1-like_UBL"/>
</dbReference>
<feature type="coiled-coil region" evidence="10">
    <location>
        <begin position="363"/>
        <end position="419"/>
    </location>
</feature>
<evidence type="ECO:0000313" key="14">
    <source>
        <dbReference type="EMBL" id="CDP38409.1"/>
    </source>
</evidence>
<sequence>MAYDSESEFVDEDVYDEEDFDDMDLDDEDDDEMSMDEDEVEDEDDFADIKTDSRKRRIFETPFKVLSVSEIEDRQREMASRVSSVLGITKAAAVMLLRLFKWHEESLVERYVEDPDRIRNMAGLSVDDDSSSTAKNATNVIVAAPEGYMCTICCKDTSDVPGMKTFALSCGHSLCTDCYDYYLTEKIRREGEVRRLRCPGDPKCPLLVDEPAVKALVSPGTYEKYREMVDKIFVEDAELLAWCPAPDCEYAIECPVRQADLNSHVPTVTCTCGNCFCFGCGLQDHMPCTCALAKRWIQKCHDDSETSNWIAANTKDCPQCHSCIEKNGGCNHMTCKKCRYEFCWVCMGDWKMHGSAYYNCGRYDDKEAKKARSEQEKSRAELERYLHYYNRYANHQQSLRLDKETFHRVEKKMREMQEESGMSWIEVQFLTQAFDALRASRHTLTWSYAFAFYLQKGHITTIFEDNQRDLEMATEQLSEIFEQPSSDLVSQKVQLLDKCAYVTNRRIIMLEHAAQGLANGTWEYTVTV</sequence>